<dbReference type="GO" id="GO:0006508">
    <property type="term" value="P:proteolysis"/>
    <property type="evidence" value="ECO:0007669"/>
    <property type="project" value="UniProtKB-KW"/>
</dbReference>
<dbReference type="OrthoDB" id="9801421at2"/>
<dbReference type="InterPro" id="IPR029058">
    <property type="entry name" value="AB_hydrolase_fold"/>
</dbReference>
<dbReference type="GO" id="GO:0070012">
    <property type="term" value="F:oligopeptidase activity"/>
    <property type="evidence" value="ECO:0007669"/>
    <property type="project" value="TreeGrafter"/>
</dbReference>
<dbReference type="InterPro" id="IPR051167">
    <property type="entry name" value="Prolyl_oligopep/macrocyclase"/>
</dbReference>
<evidence type="ECO:0000313" key="6">
    <source>
        <dbReference type="EMBL" id="SDU78011.1"/>
    </source>
</evidence>
<dbReference type="Gene3D" id="3.40.50.1820">
    <property type="entry name" value="alpha/beta hydrolase"/>
    <property type="match status" value="1"/>
</dbReference>
<dbReference type="Gene3D" id="2.130.10.120">
    <property type="entry name" value="Prolyl oligopeptidase, N-terminal domain"/>
    <property type="match status" value="1"/>
</dbReference>
<dbReference type="Pfam" id="PF00326">
    <property type="entry name" value="Peptidase_S9"/>
    <property type="match status" value="1"/>
</dbReference>
<evidence type="ECO:0000259" key="5">
    <source>
        <dbReference type="Pfam" id="PF02897"/>
    </source>
</evidence>
<dbReference type="EMBL" id="LT629804">
    <property type="protein sequence ID" value="SDU78011.1"/>
    <property type="molecule type" value="Genomic_DNA"/>
</dbReference>
<protein>
    <submittedName>
        <fullName evidence="6">Prolyl oligopeptidase</fullName>
    </submittedName>
</protein>
<evidence type="ECO:0000256" key="1">
    <source>
        <dbReference type="ARBA" id="ARBA00022670"/>
    </source>
</evidence>
<name>A0A1H2LBS5_9ACTO</name>
<gene>
    <name evidence="6" type="ORF">SAMN04489737_0282</name>
</gene>
<dbReference type="SUPFAM" id="SSF53474">
    <property type="entry name" value="alpha/beta-Hydrolases"/>
    <property type="match status" value="1"/>
</dbReference>
<feature type="domain" description="Peptidase S9 prolyl oligopeptidase catalytic" evidence="4">
    <location>
        <begin position="497"/>
        <end position="696"/>
    </location>
</feature>
<organism evidence="6 7">
    <name type="scientific">Arcanobacterium phocae</name>
    <dbReference type="NCBI Taxonomy" id="131112"/>
    <lineage>
        <taxon>Bacteria</taxon>
        <taxon>Bacillati</taxon>
        <taxon>Actinomycetota</taxon>
        <taxon>Actinomycetes</taxon>
        <taxon>Actinomycetales</taxon>
        <taxon>Actinomycetaceae</taxon>
        <taxon>Arcanobacterium</taxon>
    </lineage>
</organism>
<feature type="domain" description="Peptidase S9A N-terminal" evidence="5">
    <location>
        <begin position="11"/>
        <end position="419"/>
    </location>
</feature>
<accession>A0A1H2LBS5</accession>
<evidence type="ECO:0000256" key="2">
    <source>
        <dbReference type="ARBA" id="ARBA00022801"/>
    </source>
</evidence>
<dbReference type="PANTHER" id="PTHR42881:SF13">
    <property type="entry name" value="PROLYL ENDOPEPTIDASE"/>
    <property type="match status" value="1"/>
</dbReference>
<proteinExistence type="predicted"/>
<dbReference type="PANTHER" id="PTHR42881">
    <property type="entry name" value="PROLYL ENDOPEPTIDASE"/>
    <property type="match status" value="1"/>
</dbReference>
<dbReference type="GO" id="GO:0005829">
    <property type="term" value="C:cytosol"/>
    <property type="evidence" value="ECO:0007669"/>
    <property type="project" value="TreeGrafter"/>
</dbReference>
<keyword evidence="2" id="KW-0378">Hydrolase</keyword>
<dbReference type="InterPro" id="IPR023302">
    <property type="entry name" value="Pept_S9A_N"/>
</dbReference>
<evidence type="ECO:0000259" key="4">
    <source>
        <dbReference type="Pfam" id="PF00326"/>
    </source>
</evidence>
<dbReference type="PRINTS" id="PR00862">
    <property type="entry name" value="PROLIGOPTASE"/>
</dbReference>
<sequence length="698" mass="77763">MTSHLDLEDTDPYIHLENLSDENMAWANNFSDQTLSRFGGAGFIERQQQLDEILSAKDHLIVASKRGDYAYNFYIDGDHPRGLWRRTSFDSYIAYVSPETEPDWEILLDIDALCEEENTSWVFGGAQLLFPTYDRALISLHPGGSDTNVVREFDLPSKTFVTEDHAFIKPNSKGSMSWVDRDTVVISADFGPNSLTASGYPLSVRLWSRGQKLAQAPEFIRGEYDDVIVGAYYDHTPGYEKLVARRATDFRTDRLWDVDIDSVRQADAQPLLREFNLPGSAIVSTLRDWAIAELRYPWELDGITYSAGSLLAIPSSAALSKPTSNDITVLYQPSESSSLLSIAPVASGIVFTSLDNVVQRFWFASCTDSSWNVVELHPDIPQYSTVNIAAVDSQTSDDVWVTASGFLEPTTLFHGTVTERGLSLTRLRQAPHRFNNAGLIVAQRWATSNDGTKIPYFVVGPQKAIEGNQPTRTLLDGYGGFEVSRLPSYISTYGKMWLEKGYVYALSNIRGGGEFGPRWHQAALRENRHKAYEDHAAVATDLVQAGITTVPQLAATGGSNGGMLMGNMYTTYPERFGAIVCRVPLLDMKRFSHLLAGASWMEEYGNPDTSDWDYLKAYSPYHNVRSGPYPPILITTSTRDDRVHPGHARKFYQKLRDAGFEAYYHENTEGGHAGAADIKQTALVMALIFSYLDSVLAE</sequence>
<dbReference type="InterPro" id="IPR001375">
    <property type="entry name" value="Peptidase_S9_cat"/>
</dbReference>
<keyword evidence="3" id="KW-0720">Serine protease</keyword>
<dbReference type="GO" id="GO:0004252">
    <property type="term" value="F:serine-type endopeptidase activity"/>
    <property type="evidence" value="ECO:0007669"/>
    <property type="project" value="InterPro"/>
</dbReference>
<keyword evidence="1" id="KW-0645">Protease</keyword>
<dbReference type="AlphaFoldDB" id="A0A1H2LBS5"/>
<keyword evidence="7" id="KW-1185">Reference proteome</keyword>
<dbReference type="RefSeq" id="WP_091279000.1">
    <property type="nucleotide sequence ID" value="NZ_JABAPK010000005.1"/>
</dbReference>
<evidence type="ECO:0000313" key="7">
    <source>
        <dbReference type="Proteomes" id="UP000214355"/>
    </source>
</evidence>
<dbReference type="Proteomes" id="UP000214355">
    <property type="component" value="Chromosome I"/>
</dbReference>
<dbReference type="InterPro" id="IPR002470">
    <property type="entry name" value="Peptidase_S9A"/>
</dbReference>
<evidence type="ECO:0000256" key="3">
    <source>
        <dbReference type="ARBA" id="ARBA00022825"/>
    </source>
</evidence>
<reference evidence="7" key="1">
    <citation type="submission" date="2016-10" db="EMBL/GenBank/DDBJ databases">
        <authorList>
            <person name="Varghese N."/>
            <person name="Submissions S."/>
        </authorList>
    </citation>
    <scope>NUCLEOTIDE SEQUENCE [LARGE SCALE GENOMIC DNA]</scope>
    <source>
        <strain evidence="7">DSM 10002</strain>
    </source>
</reference>
<dbReference type="Pfam" id="PF02897">
    <property type="entry name" value="Peptidase_S9_N"/>
    <property type="match status" value="1"/>
</dbReference>
<dbReference type="SUPFAM" id="SSF50993">
    <property type="entry name" value="Peptidase/esterase 'gauge' domain"/>
    <property type="match status" value="1"/>
</dbReference>
<dbReference type="GeneID" id="65344037"/>